<evidence type="ECO:0000256" key="1">
    <source>
        <dbReference type="ARBA" id="ARBA00004430"/>
    </source>
</evidence>
<evidence type="ECO:0000256" key="10">
    <source>
        <dbReference type="SAM" id="MobiDB-lite"/>
    </source>
</evidence>
<feature type="repeat" description="TPR" evidence="9">
    <location>
        <begin position="175"/>
        <end position="208"/>
    </location>
</feature>
<name>A0A7R9EA76_9NEOP</name>
<dbReference type="Gene3D" id="1.25.40.10">
    <property type="entry name" value="Tetratricopeptide repeat domain"/>
    <property type="match status" value="1"/>
</dbReference>
<keyword evidence="4 9" id="KW-0802">TPR repeat</keyword>
<dbReference type="AlphaFoldDB" id="A0A7R9EA76"/>
<dbReference type="InterPro" id="IPR040111">
    <property type="entry name" value="ODAD4"/>
</dbReference>
<feature type="region of interest" description="Disordered" evidence="10">
    <location>
        <begin position="48"/>
        <end position="92"/>
    </location>
</feature>
<keyword evidence="3" id="KW-0677">Repeat</keyword>
<keyword evidence="6" id="KW-0966">Cell projection</keyword>
<evidence type="ECO:0000256" key="7">
    <source>
        <dbReference type="ARBA" id="ARBA00034139"/>
    </source>
</evidence>
<evidence type="ECO:0000256" key="3">
    <source>
        <dbReference type="ARBA" id="ARBA00022737"/>
    </source>
</evidence>
<gene>
    <name evidence="11" type="ORF">TMSB3V08_LOCUS6013</name>
</gene>
<organism evidence="11">
    <name type="scientific">Timema monikensis</name>
    <dbReference type="NCBI Taxonomy" id="170555"/>
    <lineage>
        <taxon>Eukaryota</taxon>
        <taxon>Metazoa</taxon>
        <taxon>Ecdysozoa</taxon>
        <taxon>Arthropoda</taxon>
        <taxon>Hexapoda</taxon>
        <taxon>Insecta</taxon>
        <taxon>Pterygota</taxon>
        <taxon>Neoptera</taxon>
        <taxon>Polyneoptera</taxon>
        <taxon>Phasmatodea</taxon>
        <taxon>Timematodea</taxon>
        <taxon>Timematoidea</taxon>
        <taxon>Timematidae</taxon>
        <taxon>Timema</taxon>
    </lineage>
</organism>
<feature type="region of interest" description="Disordered" evidence="10">
    <location>
        <begin position="106"/>
        <end position="125"/>
    </location>
</feature>
<evidence type="ECO:0000256" key="2">
    <source>
        <dbReference type="ARBA" id="ARBA00022490"/>
    </source>
</evidence>
<dbReference type="InterPro" id="IPR011990">
    <property type="entry name" value="TPR-like_helical_dom_sf"/>
</dbReference>
<evidence type="ECO:0000256" key="6">
    <source>
        <dbReference type="ARBA" id="ARBA00023273"/>
    </source>
</evidence>
<comment type="subcellular location">
    <subcellularLocation>
        <location evidence="1">Cytoplasm</location>
        <location evidence="1">Cytoskeleton</location>
        <location evidence="1">Cilium axoneme</location>
    </subcellularLocation>
</comment>
<keyword evidence="5" id="KW-0206">Cytoskeleton</keyword>
<dbReference type="InterPro" id="IPR019734">
    <property type="entry name" value="TPR_rpt"/>
</dbReference>
<accession>A0A7R9EA76</accession>
<dbReference type="GO" id="GO:0005930">
    <property type="term" value="C:axoneme"/>
    <property type="evidence" value="ECO:0007669"/>
    <property type="project" value="UniProtKB-SubCell"/>
</dbReference>
<evidence type="ECO:0000313" key="11">
    <source>
        <dbReference type="EMBL" id="CAD7429233.1"/>
    </source>
</evidence>
<dbReference type="EMBL" id="OB794012">
    <property type="protein sequence ID" value="CAD7429233.1"/>
    <property type="molecule type" value="Genomic_DNA"/>
</dbReference>
<dbReference type="PANTHER" id="PTHR23040:SF1">
    <property type="entry name" value="OUTER DYNEIN ARM-DOCKING COMPLEX SUBUNIT 4"/>
    <property type="match status" value="1"/>
</dbReference>
<evidence type="ECO:0000256" key="5">
    <source>
        <dbReference type="ARBA" id="ARBA00023212"/>
    </source>
</evidence>
<evidence type="ECO:0000256" key="9">
    <source>
        <dbReference type="PROSITE-ProRule" id="PRU00339"/>
    </source>
</evidence>
<keyword evidence="2" id="KW-0963">Cytoplasm</keyword>
<evidence type="ECO:0000256" key="4">
    <source>
        <dbReference type="ARBA" id="ARBA00022803"/>
    </source>
</evidence>
<sequence length="268" mass="29653">MSNEVGSKQPLTLPPQRSGQAQGILSISRDAEVLQSFLRVDLGLDDEGDAAPKRVLSEEISPPPQSRPQEGVMERREREKARLNKVPSNRIKVGKTTFSQLTKDIKLKQGGEGGKKKKKGGGSKAARIRLQEEVYTDKDRAAAVVMGSRDIKQSLKMKRKQDRSLALQIPEEAEPGTLLALGSREMRSGDVSIAINFMHKALELNPNDKNALVARSKCYLLLGEPNLALKDAETALQGDKTFIRDTMRRYIYHAGCGRNLQHKSEGHC</sequence>
<dbReference type="SUPFAM" id="SSF48452">
    <property type="entry name" value="TPR-like"/>
    <property type="match status" value="1"/>
</dbReference>
<feature type="compositionally biased region" description="Basic and acidic residues" evidence="10">
    <location>
        <begin position="72"/>
        <end position="82"/>
    </location>
</feature>
<evidence type="ECO:0000256" key="8">
    <source>
        <dbReference type="ARBA" id="ARBA00034143"/>
    </source>
</evidence>
<dbReference type="PANTHER" id="PTHR23040">
    <property type="match status" value="1"/>
</dbReference>
<dbReference type="PROSITE" id="PS50005">
    <property type="entry name" value="TPR"/>
    <property type="match status" value="1"/>
</dbReference>
<proteinExistence type="predicted"/>
<feature type="region of interest" description="Disordered" evidence="10">
    <location>
        <begin position="1"/>
        <end position="24"/>
    </location>
</feature>
<reference evidence="11" key="1">
    <citation type="submission" date="2020-11" db="EMBL/GenBank/DDBJ databases">
        <authorList>
            <person name="Tran Van P."/>
        </authorList>
    </citation>
    <scope>NUCLEOTIDE SEQUENCE</scope>
</reference>
<protein>
    <recommendedName>
        <fullName evidence="7">Outer dynein arm-docking complex subunit 4</fullName>
    </recommendedName>
    <alternativeName>
        <fullName evidence="8">Tetratricopeptide repeat protein 25</fullName>
    </alternativeName>
</protein>